<dbReference type="OrthoDB" id="9802676at2"/>
<dbReference type="GO" id="GO:0047974">
    <property type="term" value="F:guanosine deaminase activity"/>
    <property type="evidence" value="ECO:0007669"/>
    <property type="project" value="TreeGrafter"/>
</dbReference>
<dbReference type="Proteomes" id="UP000070138">
    <property type="component" value="Unassembled WGS sequence"/>
</dbReference>
<name>A0A137RJB0_9FLAO</name>
<keyword evidence="3" id="KW-0378">Hydrolase</keyword>
<dbReference type="InterPro" id="IPR002125">
    <property type="entry name" value="CMP_dCMP_dom"/>
</dbReference>
<accession>A0A137RJB0</accession>
<comment type="similarity">
    <text evidence="1">Belongs to the cytidine and deoxycytidylate deaminase family.</text>
</comment>
<gene>
    <name evidence="6" type="ORF">LS48_05400</name>
</gene>
<evidence type="ECO:0000256" key="4">
    <source>
        <dbReference type="ARBA" id="ARBA00022833"/>
    </source>
</evidence>
<dbReference type="STRING" id="1548749.LS48_05400"/>
<protein>
    <submittedName>
        <fullName evidence="6">Guanine deaminase</fullName>
    </submittedName>
</protein>
<dbReference type="EMBL" id="JRWG01000003">
    <property type="protein sequence ID" value="KXO00265.1"/>
    <property type="molecule type" value="Genomic_DNA"/>
</dbReference>
<dbReference type="CDD" id="cd01285">
    <property type="entry name" value="nucleoside_deaminase"/>
    <property type="match status" value="1"/>
</dbReference>
<dbReference type="PROSITE" id="PS51747">
    <property type="entry name" value="CYT_DCMP_DEAMINASES_2"/>
    <property type="match status" value="1"/>
</dbReference>
<dbReference type="PROSITE" id="PS00903">
    <property type="entry name" value="CYT_DCMP_DEAMINASES_1"/>
    <property type="match status" value="1"/>
</dbReference>
<dbReference type="Gene3D" id="3.40.140.10">
    <property type="entry name" value="Cytidine Deaminase, domain 2"/>
    <property type="match status" value="1"/>
</dbReference>
<feature type="domain" description="CMP/dCMP-type deaminase" evidence="5">
    <location>
        <begin position="4"/>
        <end position="135"/>
    </location>
</feature>
<dbReference type="PATRIC" id="fig|1548749.3.peg.1138"/>
<dbReference type="RefSeq" id="WP_062621493.1">
    <property type="nucleotide sequence ID" value="NZ_JRWG01000003.1"/>
</dbReference>
<dbReference type="AlphaFoldDB" id="A0A137RJB0"/>
<dbReference type="InterPro" id="IPR016192">
    <property type="entry name" value="APOBEC/CMP_deaminase_Zn-bd"/>
</dbReference>
<dbReference type="InterPro" id="IPR016193">
    <property type="entry name" value="Cytidine_deaminase-like"/>
</dbReference>
<evidence type="ECO:0000313" key="6">
    <source>
        <dbReference type="EMBL" id="KXO00265.1"/>
    </source>
</evidence>
<keyword evidence="2" id="KW-0479">Metal-binding</keyword>
<dbReference type="SUPFAM" id="SSF53927">
    <property type="entry name" value="Cytidine deaminase-like"/>
    <property type="match status" value="1"/>
</dbReference>
<reference evidence="6 7" key="2">
    <citation type="journal article" date="2016" name="Int. J. Syst. Evol. Microbiol.">
        <title>Vitellibacter aquimaris sp. nov., a marine bacterium isolated from seawater.</title>
        <authorList>
            <person name="Thevarajoo S."/>
            <person name="Selvaratnam C."/>
            <person name="Goh K.M."/>
            <person name="Hong K.W."/>
            <person name="Chan X.Y."/>
            <person name="Chan K.G."/>
            <person name="Chong C.S."/>
        </authorList>
    </citation>
    <scope>NUCLEOTIDE SEQUENCE [LARGE SCALE GENOMIC DNA]</scope>
    <source>
        <strain evidence="6 7">D-24</strain>
    </source>
</reference>
<proteinExistence type="inferred from homology"/>
<reference evidence="7" key="1">
    <citation type="submission" date="2014-10" db="EMBL/GenBank/DDBJ databases">
        <title>Genome sequencing of Vitellibacter sp. D-24.</title>
        <authorList>
            <person name="Thevarajoo S."/>
            <person name="Selvaratnam C."/>
            <person name="Goh K.M."/>
            <person name="Chong C.S."/>
        </authorList>
    </citation>
    <scope>NUCLEOTIDE SEQUENCE [LARGE SCALE GENOMIC DNA]</scope>
    <source>
        <strain evidence="7">D-24</strain>
    </source>
</reference>
<evidence type="ECO:0000313" key="7">
    <source>
        <dbReference type="Proteomes" id="UP000070138"/>
    </source>
</evidence>
<comment type="caution">
    <text evidence="6">The sequence shown here is derived from an EMBL/GenBank/DDBJ whole genome shotgun (WGS) entry which is preliminary data.</text>
</comment>
<dbReference type="GO" id="GO:0006152">
    <property type="term" value="P:purine nucleoside catabolic process"/>
    <property type="evidence" value="ECO:0007669"/>
    <property type="project" value="TreeGrafter"/>
</dbReference>
<evidence type="ECO:0000256" key="1">
    <source>
        <dbReference type="ARBA" id="ARBA00006576"/>
    </source>
</evidence>
<evidence type="ECO:0000259" key="5">
    <source>
        <dbReference type="PROSITE" id="PS51747"/>
    </source>
</evidence>
<keyword evidence="7" id="KW-1185">Reference proteome</keyword>
<dbReference type="PANTHER" id="PTHR11079:SF161">
    <property type="entry name" value="CMP_DCMP-TYPE DEAMINASE DOMAIN-CONTAINING PROTEIN"/>
    <property type="match status" value="1"/>
</dbReference>
<dbReference type="GO" id="GO:0008270">
    <property type="term" value="F:zinc ion binding"/>
    <property type="evidence" value="ECO:0007669"/>
    <property type="project" value="InterPro"/>
</dbReference>
<keyword evidence="4" id="KW-0862">Zinc</keyword>
<dbReference type="Pfam" id="PF00383">
    <property type="entry name" value="dCMP_cyt_deam_1"/>
    <property type="match status" value="1"/>
</dbReference>
<dbReference type="PANTHER" id="PTHR11079">
    <property type="entry name" value="CYTOSINE DEAMINASE FAMILY MEMBER"/>
    <property type="match status" value="1"/>
</dbReference>
<organism evidence="6 7">
    <name type="scientific">Aequorivita aquimaris</name>
    <dbReference type="NCBI Taxonomy" id="1548749"/>
    <lineage>
        <taxon>Bacteria</taxon>
        <taxon>Pseudomonadati</taxon>
        <taxon>Bacteroidota</taxon>
        <taxon>Flavobacteriia</taxon>
        <taxon>Flavobacteriales</taxon>
        <taxon>Flavobacteriaceae</taxon>
        <taxon>Aequorivita</taxon>
    </lineage>
</organism>
<sequence>MITEKDKQFIKRAIELSEKGLDSNAGGPFGAVIVKNGEIIAEGFNQVTSSNDPTAHAEVVAIRKACEKLDSFQLEDCIIYTSCEPCPMCLGAIYWARPKAVYYACTKEDAAEIGFDDDFIYDEIDKNIENRNIQFINLEREEGRKVFKKWEAKEGRIDY</sequence>
<evidence type="ECO:0000256" key="3">
    <source>
        <dbReference type="ARBA" id="ARBA00022801"/>
    </source>
</evidence>
<evidence type="ECO:0000256" key="2">
    <source>
        <dbReference type="ARBA" id="ARBA00022723"/>
    </source>
</evidence>
<dbReference type="FunFam" id="3.40.140.10:FF:000011">
    <property type="entry name" value="tRNA-specific adenosine deaminase"/>
    <property type="match status" value="1"/>
</dbReference>